<dbReference type="EMBL" id="HACG01005037">
    <property type="protein sequence ID" value="CEK51902.1"/>
    <property type="molecule type" value="Transcribed_RNA"/>
</dbReference>
<proteinExistence type="predicted"/>
<sequence length="100" mass="10656">QLTTHGDSPVSSSTPQGLIKGGRGETPGTFMHPNFKPKFNLDGVFNTPECTVDLNKSTPLGETFRRQISKAVQNVTTQSTTATGFCDGEIPASQSEQDLA</sequence>
<feature type="non-terminal residue" evidence="2">
    <location>
        <position position="1"/>
    </location>
</feature>
<protein>
    <submittedName>
        <fullName evidence="2">Uncharacterized protein</fullName>
    </submittedName>
</protein>
<feature type="compositionally biased region" description="Polar residues" evidence="1">
    <location>
        <begin position="1"/>
        <end position="16"/>
    </location>
</feature>
<organism evidence="2">
    <name type="scientific">Arion vulgaris</name>
    <dbReference type="NCBI Taxonomy" id="1028688"/>
    <lineage>
        <taxon>Eukaryota</taxon>
        <taxon>Metazoa</taxon>
        <taxon>Spiralia</taxon>
        <taxon>Lophotrochozoa</taxon>
        <taxon>Mollusca</taxon>
        <taxon>Gastropoda</taxon>
        <taxon>Heterobranchia</taxon>
        <taxon>Euthyneura</taxon>
        <taxon>Panpulmonata</taxon>
        <taxon>Eupulmonata</taxon>
        <taxon>Stylommatophora</taxon>
        <taxon>Helicina</taxon>
        <taxon>Arionoidea</taxon>
        <taxon>Arionidae</taxon>
        <taxon>Arion</taxon>
    </lineage>
</organism>
<reference evidence="2" key="1">
    <citation type="submission" date="2014-12" db="EMBL/GenBank/DDBJ databases">
        <title>Insight into the proteome of Arion vulgaris.</title>
        <authorList>
            <person name="Aradska J."/>
            <person name="Bulat T."/>
            <person name="Smidak R."/>
            <person name="Sarate P."/>
            <person name="Gangsoo J."/>
            <person name="Sialana F."/>
            <person name="Bilban M."/>
            <person name="Lubec G."/>
        </authorList>
    </citation>
    <scope>NUCLEOTIDE SEQUENCE</scope>
    <source>
        <tissue evidence="2">Skin</tissue>
    </source>
</reference>
<accession>A0A0B6Y6G4</accession>
<feature type="non-terminal residue" evidence="2">
    <location>
        <position position="100"/>
    </location>
</feature>
<gene>
    <name evidence="2" type="primary">ORF14792</name>
</gene>
<feature type="region of interest" description="Disordered" evidence="1">
    <location>
        <begin position="1"/>
        <end position="31"/>
    </location>
</feature>
<dbReference type="AlphaFoldDB" id="A0A0B6Y6G4"/>
<evidence type="ECO:0000313" key="2">
    <source>
        <dbReference type="EMBL" id="CEK51902.1"/>
    </source>
</evidence>
<name>A0A0B6Y6G4_9EUPU</name>
<evidence type="ECO:0000256" key="1">
    <source>
        <dbReference type="SAM" id="MobiDB-lite"/>
    </source>
</evidence>